<evidence type="ECO:0000256" key="4">
    <source>
        <dbReference type="ARBA" id="ARBA00022975"/>
    </source>
</evidence>
<proteinExistence type="inferred from homology"/>
<dbReference type="OrthoDB" id="9802587at2"/>
<feature type="binding site" evidence="7">
    <location>
        <position position="244"/>
    </location>
    <ligand>
        <name>L-aspartate</name>
        <dbReference type="ChEBI" id="CHEBI:29991"/>
    </ligand>
</feature>
<dbReference type="InterPro" id="IPR002082">
    <property type="entry name" value="Asp_carbamoyltransf"/>
</dbReference>
<dbReference type="GO" id="GO:0016597">
    <property type="term" value="F:amino acid binding"/>
    <property type="evidence" value="ECO:0007669"/>
    <property type="project" value="InterPro"/>
</dbReference>
<keyword evidence="4 7" id="KW-0665">Pyrimidine biosynthesis</keyword>
<feature type="binding site" evidence="7">
    <location>
        <position position="286"/>
    </location>
    <ligand>
        <name>carbamoyl phosphate</name>
        <dbReference type="ChEBI" id="CHEBI:58228"/>
    </ligand>
</feature>
<dbReference type="GO" id="GO:0005829">
    <property type="term" value="C:cytosol"/>
    <property type="evidence" value="ECO:0007669"/>
    <property type="project" value="TreeGrafter"/>
</dbReference>
<dbReference type="InterPro" id="IPR036901">
    <property type="entry name" value="Asp/Orn_carbamoylTrfase_sf"/>
</dbReference>
<comment type="pathway">
    <text evidence="1 7">Pyrimidine metabolism; UMP biosynthesis via de novo pathway; (S)-dihydroorotate from bicarbonate: step 2/3.</text>
</comment>
<feature type="domain" description="Aspartate/ornithine carbamoyltransferase carbamoyl-P binding" evidence="9">
    <location>
        <begin position="6"/>
        <end position="151"/>
    </location>
</feature>
<dbReference type="EMBL" id="LSZP01000061">
    <property type="protein sequence ID" value="KXU34107.1"/>
    <property type="molecule type" value="Genomic_DNA"/>
</dbReference>
<comment type="catalytic activity">
    <reaction evidence="6 7">
        <text>carbamoyl phosphate + L-aspartate = N-carbamoyl-L-aspartate + phosphate + H(+)</text>
        <dbReference type="Rhea" id="RHEA:20013"/>
        <dbReference type="ChEBI" id="CHEBI:15378"/>
        <dbReference type="ChEBI" id="CHEBI:29991"/>
        <dbReference type="ChEBI" id="CHEBI:32814"/>
        <dbReference type="ChEBI" id="CHEBI:43474"/>
        <dbReference type="ChEBI" id="CHEBI:58228"/>
        <dbReference type="EC" id="2.1.3.2"/>
    </reaction>
</comment>
<dbReference type="GO" id="GO:0004070">
    <property type="term" value="F:aspartate carbamoyltransferase activity"/>
    <property type="evidence" value="ECO:0007669"/>
    <property type="project" value="UniProtKB-UniRule"/>
</dbReference>
<dbReference type="PANTHER" id="PTHR45753">
    <property type="entry name" value="ORNITHINE CARBAMOYLTRANSFERASE, MITOCHONDRIAL"/>
    <property type="match status" value="1"/>
</dbReference>
<dbReference type="Gene3D" id="3.40.50.1370">
    <property type="entry name" value="Aspartate/ornithine carbamoyltransferase"/>
    <property type="match status" value="2"/>
</dbReference>
<feature type="binding site" evidence="7">
    <location>
        <position position="61"/>
    </location>
    <ligand>
        <name>carbamoyl phosphate</name>
        <dbReference type="ChEBI" id="CHEBI:58228"/>
    </ligand>
</feature>
<dbReference type="SUPFAM" id="SSF53671">
    <property type="entry name" value="Aspartate/ornithine carbamoyltransferase"/>
    <property type="match status" value="1"/>
</dbReference>
<evidence type="ECO:0000256" key="3">
    <source>
        <dbReference type="ARBA" id="ARBA00022679"/>
    </source>
</evidence>
<accession>A0A139SHS9</accession>
<dbReference type="PRINTS" id="PR00101">
    <property type="entry name" value="ATCASE"/>
</dbReference>
<dbReference type="NCBIfam" id="TIGR00670">
    <property type="entry name" value="asp_carb_tr"/>
    <property type="match status" value="1"/>
</dbReference>
<dbReference type="PRINTS" id="PR00100">
    <property type="entry name" value="AOTCASE"/>
</dbReference>
<evidence type="ECO:0000313" key="10">
    <source>
        <dbReference type="EMBL" id="KXU34107.1"/>
    </source>
</evidence>
<feature type="binding site" evidence="7">
    <location>
        <position position="285"/>
    </location>
    <ligand>
        <name>carbamoyl phosphate</name>
        <dbReference type="ChEBI" id="CHEBI:58228"/>
    </ligand>
</feature>
<evidence type="ECO:0000256" key="1">
    <source>
        <dbReference type="ARBA" id="ARBA00004852"/>
    </source>
</evidence>
<dbReference type="PANTHER" id="PTHR45753:SF6">
    <property type="entry name" value="ASPARTATE CARBAMOYLTRANSFERASE"/>
    <property type="match status" value="1"/>
</dbReference>
<evidence type="ECO:0000256" key="7">
    <source>
        <dbReference type="HAMAP-Rule" id="MF_00001"/>
    </source>
</evidence>
<dbReference type="RefSeq" id="WP_068713208.1">
    <property type="nucleotide sequence ID" value="NZ_LSZP01000061.1"/>
</dbReference>
<feature type="domain" description="Aspartate/ornithine carbamoyltransferase Asp/Orn-binding" evidence="8">
    <location>
        <begin position="177"/>
        <end position="322"/>
    </location>
</feature>
<dbReference type="AlphaFoldDB" id="A0A139SHS9"/>
<evidence type="ECO:0000313" key="11">
    <source>
        <dbReference type="Proteomes" id="UP000071392"/>
    </source>
</evidence>
<dbReference type="InterPro" id="IPR006130">
    <property type="entry name" value="Asp/Orn_carbamoylTrfase"/>
</dbReference>
<name>A0A139SHS9_9BACT</name>
<dbReference type="HAMAP" id="MF_00001">
    <property type="entry name" value="Asp_carb_tr"/>
    <property type="match status" value="1"/>
</dbReference>
<gene>
    <name evidence="7" type="primary">pyrB</name>
    <name evidence="10" type="ORF">AXK12_07970</name>
</gene>
<dbReference type="GO" id="GO:0044205">
    <property type="term" value="P:'de novo' UMP biosynthetic process"/>
    <property type="evidence" value="ECO:0007669"/>
    <property type="project" value="UniProtKB-UniRule"/>
</dbReference>
<evidence type="ECO:0000256" key="6">
    <source>
        <dbReference type="ARBA" id="ARBA00048859"/>
    </source>
</evidence>
<evidence type="ECO:0000259" key="8">
    <source>
        <dbReference type="Pfam" id="PF00185"/>
    </source>
</evidence>
<dbReference type="EC" id="2.1.3.2" evidence="7"/>
<dbReference type="InterPro" id="IPR006132">
    <property type="entry name" value="Asp/Orn_carbamoyltranf_P-bd"/>
</dbReference>
<dbReference type="NCBIfam" id="NF002032">
    <property type="entry name" value="PRK00856.1"/>
    <property type="match status" value="1"/>
</dbReference>
<evidence type="ECO:0000256" key="2">
    <source>
        <dbReference type="ARBA" id="ARBA00008896"/>
    </source>
</evidence>
<dbReference type="STRING" id="1548208.AXK12_07970"/>
<reference evidence="10 11" key="1">
    <citation type="submission" date="2016-02" db="EMBL/GenBank/DDBJ databases">
        <authorList>
            <person name="Wen L."/>
            <person name="He K."/>
            <person name="Yang H."/>
        </authorList>
    </citation>
    <scope>NUCLEOTIDE SEQUENCE [LARGE SCALE GENOMIC DNA]</scope>
    <source>
        <strain evidence="10 11">CV41</strain>
    </source>
</reference>
<dbReference type="GO" id="GO:0006520">
    <property type="term" value="P:amino acid metabolic process"/>
    <property type="evidence" value="ECO:0007669"/>
    <property type="project" value="InterPro"/>
</dbReference>
<dbReference type="Proteomes" id="UP000071392">
    <property type="component" value="Unassembled WGS sequence"/>
</dbReference>
<feature type="binding site" evidence="7">
    <location>
        <position position="141"/>
    </location>
    <ligand>
        <name>carbamoyl phosphate</name>
        <dbReference type="ChEBI" id="CHEBI:58228"/>
    </ligand>
</feature>
<comment type="caution">
    <text evidence="10">The sequence shown here is derived from an EMBL/GenBank/DDBJ whole genome shotgun (WGS) entry which is preliminary data.</text>
</comment>
<keyword evidence="3 7" id="KW-0808">Transferase</keyword>
<dbReference type="InterPro" id="IPR006131">
    <property type="entry name" value="Asp_carbamoyltransf_Asp/Orn-bd"/>
</dbReference>
<comment type="function">
    <text evidence="5 7">Catalyzes the condensation of carbamoyl phosphate and aspartate to form carbamoyl aspartate and inorganic phosphate, the committed step in the de novo pyrimidine nucleotide biosynthesis pathway.</text>
</comment>
<comment type="subunit">
    <text evidence="7">Heterododecamer (2C3:3R2) of six catalytic PyrB chains organized as two trimers (C3), and six regulatory PyrI chains organized as three dimers (R2).</text>
</comment>
<feature type="binding site" evidence="7">
    <location>
        <position position="60"/>
    </location>
    <ligand>
        <name>carbamoyl phosphate</name>
        <dbReference type="ChEBI" id="CHEBI:58228"/>
    </ligand>
</feature>
<protein>
    <recommendedName>
        <fullName evidence="7">Aspartate carbamoyltransferase</fullName>
        <ecNumber evidence="7">2.1.3.2</ecNumber>
    </recommendedName>
    <alternativeName>
        <fullName evidence="7">Aspartate transcarbamylase</fullName>
        <shortName evidence="7">ATCase</shortName>
    </alternativeName>
</protein>
<dbReference type="UniPathway" id="UPA00070">
    <property type="reaction ID" value="UER00116"/>
</dbReference>
<feature type="binding site" evidence="7">
    <location>
        <position position="138"/>
    </location>
    <ligand>
        <name>carbamoyl phosphate</name>
        <dbReference type="ChEBI" id="CHEBI:58228"/>
    </ligand>
</feature>
<feature type="binding site" evidence="7">
    <location>
        <position position="110"/>
    </location>
    <ligand>
        <name>carbamoyl phosphate</name>
        <dbReference type="ChEBI" id="CHEBI:58228"/>
    </ligand>
</feature>
<organism evidence="10 11">
    <name type="scientific">Cephaloticoccus capnophilus</name>
    <dbReference type="NCBI Taxonomy" id="1548208"/>
    <lineage>
        <taxon>Bacteria</taxon>
        <taxon>Pseudomonadati</taxon>
        <taxon>Verrucomicrobiota</taxon>
        <taxon>Opitutia</taxon>
        <taxon>Opitutales</taxon>
        <taxon>Opitutaceae</taxon>
        <taxon>Cephaloticoccus</taxon>
    </lineage>
</organism>
<dbReference type="Pfam" id="PF00185">
    <property type="entry name" value="OTCace"/>
    <property type="match status" value="1"/>
</dbReference>
<comment type="similarity">
    <text evidence="2 7">Belongs to the aspartate/ornithine carbamoyltransferase superfamily. ATCase family.</text>
</comment>
<feature type="binding site" evidence="7">
    <location>
        <position position="190"/>
    </location>
    <ligand>
        <name>L-aspartate</name>
        <dbReference type="ChEBI" id="CHEBI:29991"/>
    </ligand>
</feature>
<dbReference type="PROSITE" id="PS00097">
    <property type="entry name" value="CARBAMOYLTRANSFERASE"/>
    <property type="match status" value="1"/>
</dbReference>
<evidence type="ECO:0000259" key="9">
    <source>
        <dbReference type="Pfam" id="PF02729"/>
    </source>
</evidence>
<feature type="binding site" evidence="7">
    <location>
        <position position="88"/>
    </location>
    <ligand>
        <name>L-aspartate</name>
        <dbReference type="ChEBI" id="CHEBI:29991"/>
    </ligand>
</feature>
<keyword evidence="11" id="KW-1185">Reference proteome</keyword>
<dbReference type="Pfam" id="PF02729">
    <property type="entry name" value="OTCace_N"/>
    <property type="match status" value="1"/>
</dbReference>
<dbReference type="GO" id="GO:0006207">
    <property type="term" value="P:'de novo' pyrimidine nucleobase biosynthetic process"/>
    <property type="evidence" value="ECO:0007669"/>
    <property type="project" value="InterPro"/>
</dbReference>
<sequence>MTWTRRHLLCLEDLSLAEIDHIHATAAAFKRSLQASESAAAPRSLKGKTIVNLFLEPSTRTRMAFEIASKRLGADTVSLEGKSSSTTKGETLRDTAENIQAMQADAIVIRHAAAGSPLYLSKILNIPIINAGDGAHAHPTQGLLDTFTMREHFSGRSSASSHAENNGEILLAPDLRGRRVVILGDILFSRVARSNIHALRTLGADVTIVGPSTLVPPYFAALGVRVSHDLRRALADAEVVMLLRIQHERQSRSLFPSLGEYTSLFGLNKTRASWLHPNAIIMHPGPINRGVEIDSDLADGPHSVILNQVTNGVAIRMAVLHLCLGGQPLPAA</sequence>
<evidence type="ECO:0000256" key="5">
    <source>
        <dbReference type="ARBA" id="ARBA00043884"/>
    </source>
</evidence>